<reference evidence="2 3" key="1">
    <citation type="submission" date="2014-09" db="EMBL/GenBank/DDBJ databases">
        <title>Genome sequencing of Methyloceanibacter caenitepidi Gela4.</title>
        <authorList>
            <person name="Takeuchi M."/>
            <person name="Susumu S."/>
            <person name="Kamagata Y."/>
            <person name="Oshima K."/>
            <person name="Hattori M."/>
            <person name="Iwasaki W."/>
        </authorList>
    </citation>
    <scope>NUCLEOTIDE SEQUENCE [LARGE SCALE GENOMIC DNA]</scope>
    <source>
        <strain evidence="2 3">Gela4</strain>
    </source>
</reference>
<evidence type="ECO:0000259" key="1">
    <source>
        <dbReference type="Pfam" id="PF07475"/>
    </source>
</evidence>
<evidence type="ECO:0000313" key="3">
    <source>
        <dbReference type="Proteomes" id="UP000031643"/>
    </source>
</evidence>
<accession>A0A0A8JZZ9</accession>
<dbReference type="CDD" id="cd01918">
    <property type="entry name" value="HprK_C"/>
    <property type="match status" value="1"/>
</dbReference>
<gene>
    <name evidence="2" type="ORF">GL4_0582</name>
</gene>
<evidence type="ECO:0000313" key="2">
    <source>
        <dbReference type="EMBL" id="BAQ16046.1"/>
    </source>
</evidence>
<dbReference type="KEGG" id="mcg:GL4_0582"/>
<dbReference type="HOGENOM" id="CLU_052030_2_1_5"/>
<dbReference type="InterPro" id="IPR027417">
    <property type="entry name" value="P-loop_NTPase"/>
</dbReference>
<keyword evidence="2" id="KW-0808">Transferase</keyword>
<proteinExistence type="predicted"/>
<dbReference type="InterPro" id="IPR011104">
    <property type="entry name" value="Hpr_kin/Pase_C"/>
</dbReference>
<sequence length="165" mass="17333">MTRDPVPGGVRETVHGTCVALGTDAALLRGGSGAGKSDLALRFLALPDCEEGLPRLVADDQVCLTRAEDSLMASPPPNLAGLIEVRGLGIQTVSFARSARLVVVCDLVAAQDVPRMPPDPWDRTVLAGSEIPVLKLAPFETSAPLKLRLAIVAATAHLRVVNNRV</sequence>
<keyword evidence="3" id="KW-1185">Reference proteome</keyword>
<keyword evidence="2" id="KW-0418">Kinase</keyword>
<dbReference type="SUPFAM" id="SSF53795">
    <property type="entry name" value="PEP carboxykinase-like"/>
    <property type="match status" value="1"/>
</dbReference>
<dbReference type="Proteomes" id="UP000031643">
    <property type="component" value="Chromosome"/>
</dbReference>
<name>A0A0A8JZZ9_9HYPH</name>
<dbReference type="OrthoDB" id="8326226at2"/>
<dbReference type="GO" id="GO:0005524">
    <property type="term" value="F:ATP binding"/>
    <property type="evidence" value="ECO:0007669"/>
    <property type="project" value="InterPro"/>
</dbReference>
<dbReference type="Gene3D" id="3.40.50.300">
    <property type="entry name" value="P-loop containing nucleotide triphosphate hydrolases"/>
    <property type="match status" value="1"/>
</dbReference>
<dbReference type="GO" id="GO:0000155">
    <property type="term" value="F:phosphorelay sensor kinase activity"/>
    <property type="evidence" value="ECO:0007669"/>
    <property type="project" value="InterPro"/>
</dbReference>
<dbReference type="Pfam" id="PF07475">
    <property type="entry name" value="Hpr_kinase_C"/>
    <property type="match status" value="1"/>
</dbReference>
<dbReference type="STRING" id="1384459.GL4_0582"/>
<dbReference type="EMBL" id="AP014648">
    <property type="protein sequence ID" value="BAQ16046.1"/>
    <property type="molecule type" value="Genomic_DNA"/>
</dbReference>
<dbReference type="AlphaFoldDB" id="A0A0A8JZZ9"/>
<dbReference type="RefSeq" id="WP_045364323.1">
    <property type="nucleotide sequence ID" value="NZ_AP014648.1"/>
</dbReference>
<dbReference type="GO" id="GO:0006109">
    <property type="term" value="P:regulation of carbohydrate metabolic process"/>
    <property type="evidence" value="ECO:0007669"/>
    <property type="project" value="InterPro"/>
</dbReference>
<organism evidence="2 3">
    <name type="scientific">Methyloceanibacter caenitepidi</name>
    <dbReference type="NCBI Taxonomy" id="1384459"/>
    <lineage>
        <taxon>Bacteria</taxon>
        <taxon>Pseudomonadati</taxon>
        <taxon>Pseudomonadota</taxon>
        <taxon>Alphaproteobacteria</taxon>
        <taxon>Hyphomicrobiales</taxon>
        <taxon>Hyphomicrobiaceae</taxon>
        <taxon>Methyloceanibacter</taxon>
    </lineage>
</organism>
<feature type="domain" description="HPr kinase/phosphorylase C-terminal" evidence="1">
    <location>
        <begin position="11"/>
        <end position="93"/>
    </location>
</feature>
<protein>
    <submittedName>
        <fullName evidence="2">HPr kinase/phosphorylase</fullName>
    </submittedName>
</protein>